<keyword evidence="2" id="KW-1133">Transmembrane helix</keyword>
<gene>
    <name evidence="3" type="ORF">Mal48_35050</name>
</gene>
<sequence>METVRVLRNRINERFPDAGLTKVCEELLKIAEQASERSIAIGRPMLGVRILSGCVIAAILIGVLVMFNLVKIPNQPIPASEFIQVVDAAFNALVLVGATLLFLFTLEVRVKRSRALKAIHELRSLVHIIDMHQLTKDPERMLWRDASFNTKSSPKRTMNRFQLNRYLDYCSEMLALCGKVAALYVANFHDSQAVAAVNDLENLTTGQGGKIWQKIMILHSGPEHNDDVQQVAHASRLSDGEQSEANSSSENVSPSTLRDPDEKSASDSTTK</sequence>
<name>A0A517QRK6_9PLAN</name>
<feature type="transmembrane region" description="Helical" evidence="2">
    <location>
        <begin position="46"/>
        <end position="70"/>
    </location>
</feature>
<proteinExistence type="predicted"/>
<dbReference type="EMBL" id="CP036267">
    <property type="protein sequence ID" value="QDT34245.1"/>
    <property type="molecule type" value="Genomic_DNA"/>
</dbReference>
<feature type="compositionally biased region" description="Polar residues" evidence="1">
    <location>
        <begin position="243"/>
        <end position="256"/>
    </location>
</feature>
<dbReference type="Proteomes" id="UP000315724">
    <property type="component" value="Chromosome"/>
</dbReference>
<evidence type="ECO:0000256" key="1">
    <source>
        <dbReference type="SAM" id="MobiDB-lite"/>
    </source>
</evidence>
<feature type="compositionally biased region" description="Basic and acidic residues" evidence="1">
    <location>
        <begin position="258"/>
        <end position="271"/>
    </location>
</feature>
<evidence type="ECO:0000256" key="2">
    <source>
        <dbReference type="SAM" id="Phobius"/>
    </source>
</evidence>
<dbReference type="AlphaFoldDB" id="A0A517QRK6"/>
<protein>
    <submittedName>
        <fullName evidence="3">Uncharacterized protein</fullName>
    </submittedName>
</protein>
<feature type="transmembrane region" description="Helical" evidence="2">
    <location>
        <begin position="82"/>
        <end position="104"/>
    </location>
</feature>
<feature type="region of interest" description="Disordered" evidence="1">
    <location>
        <begin position="229"/>
        <end position="271"/>
    </location>
</feature>
<keyword evidence="2" id="KW-0472">Membrane</keyword>
<keyword evidence="2" id="KW-0812">Transmembrane</keyword>
<evidence type="ECO:0000313" key="3">
    <source>
        <dbReference type="EMBL" id="QDT34245.1"/>
    </source>
</evidence>
<keyword evidence="4" id="KW-1185">Reference proteome</keyword>
<evidence type="ECO:0000313" key="4">
    <source>
        <dbReference type="Proteomes" id="UP000315724"/>
    </source>
</evidence>
<accession>A0A517QRK6</accession>
<organism evidence="3 4">
    <name type="scientific">Thalassoglobus polymorphus</name>
    <dbReference type="NCBI Taxonomy" id="2527994"/>
    <lineage>
        <taxon>Bacteria</taxon>
        <taxon>Pseudomonadati</taxon>
        <taxon>Planctomycetota</taxon>
        <taxon>Planctomycetia</taxon>
        <taxon>Planctomycetales</taxon>
        <taxon>Planctomycetaceae</taxon>
        <taxon>Thalassoglobus</taxon>
    </lineage>
</organism>
<dbReference type="KEGG" id="tpol:Mal48_35050"/>
<reference evidence="3 4" key="1">
    <citation type="submission" date="2019-02" db="EMBL/GenBank/DDBJ databases">
        <title>Deep-cultivation of Planctomycetes and their phenomic and genomic characterization uncovers novel biology.</title>
        <authorList>
            <person name="Wiegand S."/>
            <person name="Jogler M."/>
            <person name="Boedeker C."/>
            <person name="Pinto D."/>
            <person name="Vollmers J."/>
            <person name="Rivas-Marin E."/>
            <person name="Kohn T."/>
            <person name="Peeters S.H."/>
            <person name="Heuer A."/>
            <person name="Rast P."/>
            <person name="Oberbeckmann S."/>
            <person name="Bunk B."/>
            <person name="Jeske O."/>
            <person name="Meyerdierks A."/>
            <person name="Storesund J.E."/>
            <person name="Kallscheuer N."/>
            <person name="Luecker S."/>
            <person name="Lage O.M."/>
            <person name="Pohl T."/>
            <person name="Merkel B.J."/>
            <person name="Hornburger P."/>
            <person name="Mueller R.-W."/>
            <person name="Bruemmer F."/>
            <person name="Labrenz M."/>
            <person name="Spormann A.M."/>
            <person name="Op den Camp H."/>
            <person name="Overmann J."/>
            <person name="Amann R."/>
            <person name="Jetten M.S.M."/>
            <person name="Mascher T."/>
            <person name="Medema M.H."/>
            <person name="Devos D.P."/>
            <person name="Kaster A.-K."/>
            <person name="Ovreas L."/>
            <person name="Rohde M."/>
            <person name="Galperin M.Y."/>
            <person name="Jogler C."/>
        </authorList>
    </citation>
    <scope>NUCLEOTIDE SEQUENCE [LARGE SCALE GENOMIC DNA]</scope>
    <source>
        <strain evidence="3 4">Mal48</strain>
    </source>
</reference>